<dbReference type="AlphaFoldDB" id="A0AAV7QPL9"/>
<reference evidence="2" key="1">
    <citation type="journal article" date="2022" name="bioRxiv">
        <title>Sequencing and chromosome-scale assembly of the giantPleurodeles waltlgenome.</title>
        <authorList>
            <person name="Brown T."/>
            <person name="Elewa A."/>
            <person name="Iarovenko S."/>
            <person name="Subramanian E."/>
            <person name="Araus A.J."/>
            <person name="Petzold A."/>
            <person name="Susuki M."/>
            <person name="Suzuki K.-i.T."/>
            <person name="Hayashi T."/>
            <person name="Toyoda A."/>
            <person name="Oliveira C."/>
            <person name="Osipova E."/>
            <person name="Leigh N.D."/>
            <person name="Simon A."/>
            <person name="Yun M.H."/>
        </authorList>
    </citation>
    <scope>NUCLEOTIDE SEQUENCE</scope>
    <source>
        <strain evidence="2">20211129_DDA</strain>
        <tissue evidence="2">Liver</tissue>
    </source>
</reference>
<evidence type="ECO:0000313" key="2">
    <source>
        <dbReference type="EMBL" id="KAJ1141382.1"/>
    </source>
</evidence>
<feature type="region of interest" description="Disordered" evidence="1">
    <location>
        <begin position="73"/>
        <end position="163"/>
    </location>
</feature>
<protein>
    <submittedName>
        <fullName evidence="2">Uncharacterized protein</fullName>
    </submittedName>
</protein>
<name>A0AAV7QPL9_PLEWA</name>
<organism evidence="2 3">
    <name type="scientific">Pleurodeles waltl</name>
    <name type="common">Iberian ribbed newt</name>
    <dbReference type="NCBI Taxonomy" id="8319"/>
    <lineage>
        <taxon>Eukaryota</taxon>
        <taxon>Metazoa</taxon>
        <taxon>Chordata</taxon>
        <taxon>Craniata</taxon>
        <taxon>Vertebrata</taxon>
        <taxon>Euteleostomi</taxon>
        <taxon>Amphibia</taxon>
        <taxon>Batrachia</taxon>
        <taxon>Caudata</taxon>
        <taxon>Salamandroidea</taxon>
        <taxon>Salamandridae</taxon>
        <taxon>Pleurodelinae</taxon>
        <taxon>Pleurodeles</taxon>
    </lineage>
</organism>
<feature type="compositionally biased region" description="Basic and acidic residues" evidence="1">
    <location>
        <begin position="86"/>
        <end position="131"/>
    </location>
</feature>
<dbReference type="Proteomes" id="UP001066276">
    <property type="component" value="Chromosome 6"/>
</dbReference>
<sequence>MAFLIFIKLTLAFDSTDRVALWQALDEKGVNTKLLHVVKLLHQDNTAVVRFASKGSPVVGYQITRLLASQNWERCPDSASWPTPRPDIRVSERVERENGLRARGAEREENADGGERIGDERTEDRKKKLEQRGNPGGKRPRSDREREETRRTWTPPRPRRDVA</sequence>
<evidence type="ECO:0000256" key="1">
    <source>
        <dbReference type="SAM" id="MobiDB-lite"/>
    </source>
</evidence>
<accession>A0AAV7QPL9</accession>
<feature type="compositionally biased region" description="Basic and acidic residues" evidence="1">
    <location>
        <begin position="140"/>
        <end position="151"/>
    </location>
</feature>
<dbReference type="EMBL" id="JANPWB010000010">
    <property type="protein sequence ID" value="KAJ1141382.1"/>
    <property type="molecule type" value="Genomic_DNA"/>
</dbReference>
<comment type="caution">
    <text evidence="2">The sequence shown here is derived from an EMBL/GenBank/DDBJ whole genome shotgun (WGS) entry which is preliminary data.</text>
</comment>
<evidence type="ECO:0000313" key="3">
    <source>
        <dbReference type="Proteomes" id="UP001066276"/>
    </source>
</evidence>
<gene>
    <name evidence="2" type="ORF">NDU88_007715</name>
</gene>
<keyword evidence="3" id="KW-1185">Reference proteome</keyword>
<proteinExistence type="predicted"/>